<keyword evidence="9" id="KW-1185">Reference proteome</keyword>
<keyword evidence="2" id="KW-1003">Cell membrane</keyword>
<name>A0AA86PV68_9EUKA</name>
<reference evidence="8 9" key="2">
    <citation type="submission" date="2024-07" db="EMBL/GenBank/DDBJ databases">
        <authorList>
            <person name="Akdeniz Z."/>
        </authorList>
    </citation>
    <scope>NUCLEOTIDE SEQUENCE [LARGE SCALE GENOMIC DNA]</scope>
</reference>
<evidence type="ECO:0000313" key="9">
    <source>
        <dbReference type="Proteomes" id="UP001642409"/>
    </source>
</evidence>
<keyword evidence="5 6" id="KW-0472">Membrane</keyword>
<evidence type="ECO:0000256" key="2">
    <source>
        <dbReference type="ARBA" id="ARBA00022475"/>
    </source>
</evidence>
<dbReference type="GO" id="GO:0005886">
    <property type="term" value="C:plasma membrane"/>
    <property type="evidence" value="ECO:0007669"/>
    <property type="project" value="UniProtKB-SubCell"/>
</dbReference>
<keyword evidence="4 6" id="KW-1133">Transmembrane helix</keyword>
<feature type="transmembrane region" description="Helical" evidence="6">
    <location>
        <begin position="314"/>
        <end position="336"/>
    </location>
</feature>
<sequence>MNQTLKDSKSMQSLSGNSMQSKVQQELEQYQHRIIIQKVPQFVISEILETSIVEIVKAVTNIVVFSLYMFHFGYKITADLVFVFPFLEILLVTVPKSGIQASATKLAMFLYHNQITAAKVYTTYLVTLYLIVVIGLQLSVGMFSQTLLQNYVDQAVIDYFKLVLCCGVVSESMQAMLNLFLYAENRIFEQYVLQISQCVLHLIILLICFLFLDTQNQTEDTQAVVKCAAIARVLSYAVANAYFFYRLFVPISQSHLSYRFSYMSPFRIQIFFVMLRDFIVRFIGDMLIPCVKIAVVIFYKFMSHNNSGYGQLSLIAFQIFIYLFILTNTFTVSAYLSLRHPIDVNKSLNLHHRVYDILIYGFIISLVLTTITALLLYCFIPTLLEILFVQYVDRDLQYQFSDIVLFTKFSVIPAVVMPGYYFTCMYAESHNVVHYKNILILLSYFMGVALIVDFFKTFEDYDYTQFLFYTYLSQALTGLLLFQYIMKQLKIIVLTTYKQEQHDMDQSESRKEPVHTEDAISLELEAVEFQNSGTQKSGTVLPAVLEETYAFDFSKSGIDDMEELTNKTNKFQKNKEASESTSALV</sequence>
<dbReference type="PANTHER" id="PTHR43823:SF3">
    <property type="entry name" value="MULTIDRUG EXPORT PROTEIN MEPA"/>
    <property type="match status" value="1"/>
</dbReference>
<evidence type="ECO:0000256" key="6">
    <source>
        <dbReference type="SAM" id="Phobius"/>
    </source>
</evidence>
<feature type="transmembrane region" description="Helical" evidence="6">
    <location>
        <begin position="357"/>
        <end position="383"/>
    </location>
</feature>
<gene>
    <name evidence="7" type="ORF">HINF_LOCUS34489</name>
    <name evidence="8" type="ORF">HINF_LOCUS58289</name>
</gene>
<feature type="transmembrane region" description="Helical" evidence="6">
    <location>
        <begin position="435"/>
        <end position="454"/>
    </location>
</feature>
<keyword evidence="3 6" id="KW-0812">Transmembrane</keyword>
<comment type="subcellular location">
    <subcellularLocation>
        <location evidence="1">Cell membrane</location>
        <topology evidence="1">Multi-pass membrane protein</topology>
    </subcellularLocation>
</comment>
<feature type="transmembrane region" description="Helical" evidence="6">
    <location>
        <begin position="224"/>
        <end position="245"/>
    </location>
</feature>
<dbReference type="Proteomes" id="UP001642409">
    <property type="component" value="Unassembled WGS sequence"/>
</dbReference>
<evidence type="ECO:0000256" key="4">
    <source>
        <dbReference type="ARBA" id="ARBA00022989"/>
    </source>
</evidence>
<organism evidence="7">
    <name type="scientific">Hexamita inflata</name>
    <dbReference type="NCBI Taxonomy" id="28002"/>
    <lineage>
        <taxon>Eukaryota</taxon>
        <taxon>Metamonada</taxon>
        <taxon>Diplomonadida</taxon>
        <taxon>Hexamitidae</taxon>
        <taxon>Hexamitinae</taxon>
        <taxon>Hexamita</taxon>
    </lineage>
</organism>
<reference evidence="7" key="1">
    <citation type="submission" date="2023-06" db="EMBL/GenBank/DDBJ databases">
        <authorList>
            <person name="Kurt Z."/>
        </authorList>
    </citation>
    <scope>NUCLEOTIDE SEQUENCE</scope>
</reference>
<comment type="caution">
    <text evidence="7">The sequence shown here is derived from an EMBL/GenBank/DDBJ whole genome shotgun (WGS) entry which is preliminary data.</text>
</comment>
<evidence type="ECO:0000256" key="1">
    <source>
        <dbReference type="ARBA" id="ARBA00004651"/>
    </source>
</evidence>
<evidence type="ECO:0000256" key="3">
    <source>
        <dbReference type="ARBA" id="ARBA00022692"/>
    </source>
</evidence>
<evidence type="ECO:0000256" key="5">
    <source>
        <dbReference type="ARBA" id="ARBA00023136"/>
    </source>
</evidence>
<proteinExistence type="predicted"/>
<feature type="transmembrane region" description="Helical" evidence="6">
    <location>
        <begin position="80"/>
        <end position="99"/>
    </location>
</feature>
<dbReference type="EMBL" id="CATOUU010000765">
    <property type="protein sequence ID" value="CAI9946844.1"/>
    <property type="molecule type" value="Genomic_DNA"/>
</dbReference>
<feature type="transmembrane region" description="Helical" evidence="6">
    <location>
        <begin position="403"/>
        <end position="423"/>
    </location>
</feature>
<protein>
    <submittedName>
        <fullName evidence="7">Uncharacterized protein</fullName>
    </submittedName>
</protein>
<feature type="transmembrane region" description="Helical" evidence="6">
    <location>
        <begin position="282"/>
        <end position="302"/>
    </location>
</feature>
<evidence type="ECO:0000313" key="7">
    <source>
        <dbReference type="EMBL" id="CAI9946844.1"/>
    </source>
</evidence>
<feature type="transmembrane region" description="Helical" evidence="6">
    <location>
        <begin position="191"/>
        <end position="212"/>
    </location>
</feature>
<feature type="transmembrane region" description="Helical" evidence="6">
    <location>
        <begin position="120"/>
        <end position="143"/>
    </location>
</feature>
<dbReference type="PANTHER" id="PTHR43823">
    <property type="entry name" value="SPORULATION PROTEIN YKVU"/>
    <property type="match status" value="1"/>
</dbReference>
<feature type="transmembrane region" description="Helical" evidence="6">
    <location>
        <begin position="466"/>
        <end position="485"/>
    </location>
</feature>
<dbReference type="AlphaFoldDB" id="A0AA86PV68"/>
<dbReference type="EMBL" id="CAXDID020000326">
    <property type="protein sequence ID" value="CAL6077404.1"/>
    <property type="molecule type" value="Genomic_DNA"/>
</dbReference>
<accession>A0AA86PV68</accession>
<evidence type="ECO:0000313" key="8">
    <source>
        <dbReference type="EMBL" id="CAL6077404.1"/>
    </source>
</evidence>
<dbReference type="InterPro" id="IPR051327">
    <property type="entry name" value="MATE_MepA_subfamily"/>
</dbReference>